<keyword evidence="3" id="KW-1185">Reference proteome</keyword>
<feature type="compositionally biased region" description="Basic and acidic residues" evidence="1">
    <location>
        <begin position="158"/>
        <end position="173"/>
    </location>
</feature>
<protein>
    <submittedName>
        <fullName evidence="2">Uncharacterized protein</fullName>
    </submittedName>
</protein>
<evidence type="ECO:0000313" key="2">
    <source>
        <dbReference type="EMBL" id="CAL7950213.1"/>
    </source>
</evidence>
<proteinExistence type="predicted"/>
<sequence length="456" mass="52591">MSHFKEQYKCKTVGFSNIKLGRRIRADNQRERSKNERENIINQNRNVSPIMTKAPSKESKVASVKESRLARLQRWKAERDKRRKQEKYKKKQPFVVGIVRHKLYSPINQEKPVVPSKKISPTVPKRVTRATQKRLMTKAVVQKKNVKNTVKNPTPKNINKDINKEEKNEEQHKKSFAPEGYKFKPPAGLPCIPLFGRVVIESMSPAMLNMSAVGKNSSVKKTRNSMMKTRNSMMKTRSSTDAKLKPVAVKLSFSGGKTFNSFNDDNKNEKVKANITKEDSRRASSLKKSNPREENRSKRDDAIDFSSNDDTITLDTSYTLVKEEEYTTEHYQVLLNNAVAKLNEMNQKWKEIKAKSGITRDERYEINETICQTNFVINHKLERFRGFIANCESGGMFVKCEDLQELWDMASAEVKNCVRRFEKLEEVCSRICQEQETPVNSPSVGKKTPMKKKSIR</sequence>
<dbReference type="Proteomes" id="UP001642520">
    <property type="component" value="Unassembled WGS sequence"/>
</dbReference>
<gene>
    <name evidence="2" type="ORF">XYLVIOL_LOCUS9826</name>
</gene>
<feature type="region of interest" description="Disordered" evidence="1">
    <location>
        <begin position="149"/>
        <end position="179"/>
    </location>
</feature>
<evidence type="ECO:0000256" key="1">
    <source>
        <dbReference type="SAM" id="MobiDB-lite"/>
    </source>
</evidence>
<name>A0ABP1PCF9_XYLVO</name>
<feature type="compositionally biased region" description="Basic and acidic residues" evidence="1">
    <location>
        <begin position="290"/>
        <end position="302"/>
    </location>
</feature>
<accession>A0ABP1PCF9</accession>
<organism evidence="2 3">
    <name type="scientific">Xylocopa violacea</name>
    <name type="common">Violet carpenter bee</name>
    <name type="synonym">Apis violacea</name>
    <dbReference type="NCBI Taxonomy" id="135666"/>
    <lineage>
        <taxon>Eukaryota</taxon>
        <taxon>Metazoa</taxon>
        <taxon>Ecdysozoa</taxon>
        <taxon>Arthropoda</taxon>
        <taxon>Hexapoda</taxon>
        <taxon>Insecta</taxon>
        <taxon>Pterygota</taxon>
        <taxon>Neoptera</taxon>
        <taxon>Endopterygota</taxon>
        <taxon>Hymenoptera</taxon>
        <taxon>Apocrita</taxon>
        <taxon>Aculeata</taxon>
        <taxon>Apoidea</taxon>
        <taxon>Anthophila</taxon>
        <taxon>Apidae</taxon>
        <taxon>Xylocopa</taxon>
        <taxon>Xylocopa</taxon>
    </lineage>
</organism>
<dbReference type="EMBL" id="CAXAJV020001300">
    <property type="protein sequence ID" value="CAL7950213.1"/>
    <property type="molecule type" value="Genomic_DNA"/>
</dbReference>
<reference evidence="2 3" key="1">
    <citation type="submission" date="2024-08" db="EMBL/GenBank/DDBJ databases">
        <authorList>
            <person name="Will J Nash"/>
            <person name="Angela Man"/>
            <person name="Seanna McTaggart"/>
            <person name="Kendall Baker"/>
            <person name="Tom Barker"/>
            <person name="Leah Catchpole"/>
            <person name="Alex Durrant"/>
            <person name="Karim Gharbi"/>
            <person name="Naomi Irish"/>
            <person name="Gemy Kaithakottil"/>
            <person name="Debby Ku"/>
            <person name="Aaliyah Providence"/>
            <person name="Felix Shaw"/>
            <person name="David Swarbreck"/>
            <person name="Chris Watkins"/>
            <person name="Ann M. McCartney"/>
            <person name="Giulio Formenti"/>
            <person name="Alice Mouton"/>
            <person name="Noel Vella"/>
            <person name="Bjorn M von Reumont"/>
            <person name="Adriana Vella"/>
            <person name="Wilfried Haerty"/>
        </authorList>
    </citation>
    <scope>NUCLEOTIDE SEQUENCE [LARGE SCALE GENOMIC DNA]</scope>
</reference>
<feature type="region of interest" description="Disordered" evidence="1">
    <location>
        <begin position="276"/>
        <end position="306"/>
    </location>
</feature>
<evidence type="ECO:0000313" key="3">
    <source>
        <dbReference type="Proteomes" id="UP001642520"/>
    </source>
</evidence>
<comment type="caution">
    <text evidence="2">The sequence shown here is derived from an EMBL/GenBank/DDBJ whole genome shotgun (WGS) entry which is preliminary data.</text>
</comment>